<feature type="region of interest" description="Disordered" evidence="1">
    <location>
        <begin position="172"/>
        <end position="248"/>
    </location>
</feature>
<accession>C1EGL1</accession>
<dbReference type="EMBL" id="CP001332">
    <property type="protein sequence ID" value="ACO67143.1"/>
    <property type="molecule type" value="Genomic_DNA"/>
</dbReference>
<feature type="region of interest" description="Disordered" evidence="1">
    <location>
        <begin position="1"/>
        <end position="143"/>
    </location>
</feature>
<name>C1EGL1_MICCC</name>
<feature type="compositionally biased region" description="Basic and acidic residues" evidence="1">
    <location>
        <begin position="74"/>
        <end position="97"/>
    </location>
</feature>
<dbReference type="Proteomes" id="UP000002009">
    <property type="component" value="Chromosome 14"/>
</dbReference>
<dbReference type="RefSeq" id="XP_002505885.1">
    <property type="nucleotide sequence ID" value="XM_002505839.1"/>
</dbReference>
<evidence type="ECO:0000313" key="3">
    <source>
        <dbReference type="Proteomes" id="UP000002009"/>
    </source>
</evidence>
<dbReference type="KEGG" id="mis:MICPUN_63910"/>
<reference evidence="2 3" key="1">
    <citation type="journal article" date="2009" name="Science">
        <title>Green evolution and dynamic adaptations revealed by genomes of the marine picoeukaryotes Micromonas.</title>
        <authorList>
            <person name="Worden A.Z."/>
            <person name="Lee J.H."/>
            <person name="Mock T."/>
            <person name="Rouze P."/>
            <person name="Simmons M.P."/>
            <person name="Aerts A.L."/>
            <person name="Allen A.E."/>
            <person name="Cuvelier M.L."/>
            <person name="Derelle E."/>
            <person name="Everett M.V."/>
            <person name="Foulon E."/>
            <person name="Grimwood J."/>
            <person name="Gundlach H."/>
            <person name="Henrissat B."/>
            <person name="Napoli C."/>
            <person name="McDonald S.M."/>
            <person name="Parker M.S."/>
            <person name="Rombauts S."/>
            <person name="Salamov A."/>
            <person name="Von Dassow P."/>
            <person name="Badger J.H."/>
            <person name="Coutinho P.M."/>
            <person name="Demir E."/>
            <person name="Dubchak I."/>
            <person name="Gentemann C."/>
            <person name="Eikrem W."/>
            <person name="Gready J.E."/>
            <person name="John U."/>
            <person name="Lanier W."/>
            <person name="Lindquist E.A."/>
            <person name="Lucas S."/>
            <person name="Mayer K.F."/>
            <person name="Moreau H."/>
            <person name="Not F."/>
            <person name="Otillar R."/>
            <person name="Panaud O."/>
            <person name="Pangilinan J."/>
            <person name="Paulsen I."/>
            <person name="Piegu B."/>
            <person name="Poliakov A."/>
            <person name="Robbens S."/>
            <person name="Schmutz J."/>
            <person name="Toulza E."/>
            <person name="Wyss T."/>
            <person name="Zelensky A."/>
            <person name="Zhou K."/>
            <person name="Armbrust E.V."/>
            <person name="Bhattacharya D."/>
            <person name="Goodenough U.W."/>
            <person name="Van de Peer Y."/>
            <person name="Grigoriev I.V."/>
        </authorList>
    </citation>
    <scope>NUCLEOTIDE SEQUENCE [LARGE SCALE GENOMIC DNA]</scope>
    <source>
        <strain evidence="3">RCC299 / NOUM17</strain>
    </source>
</reference>
<feature type="compositionally biased region" description="Basic and acidic residues" evidence="1">
    <location>
        <begin position="105"/>
        <end position="116"/>
    </location>
</feature>
<organism evidence="2 3">
    <name type="scientific">Micromonas commoda (strain RCC299 / NOUM17 / CCMP2709)</name>
    <name type="common">Picoplanktonic green alga</name>
    <dbReference type="NCBI Taxonomy" id="296587"/>
    <lineage>
        <taxon>Eukaryota</taxon>
        <taxon>Viridiplantae</taxon>
        <taxon>Chlorophyta</taxon>
        <taxon>Mamiellophyceae</taxon>
        <taxon>Mamiellales</taxon>
        <taxon>Mamiellaceae</taxon>
        <taxon>Micromonas</taxon>
    </lineage>
</organism>
<sequence length="355" mass="38764">MSSPPTGSGAQRRGTMEPPAITPSPRGILRPSGSFKKRQLERLRLEEAEEAEAAAVQPRPRVGQRLFAGDDDERPCPWRRAEGRSVDDDAAAREAVEARAASSGRARDRREARERDEPGDENATGWGSHLKISDVDDPRARDDGFRVGRAALSLKAEVREVDALVDALRGMCDGASESDGDGPGFSDEVNEVDESDASFRSAEEEPAGGEDDDDDDEEEDGCGGARWSPDTVLRPDGLFDESPSPTADHALRRQSSVTFDDDRITVHDIGSVKDLRREKRTSIAGAILEWVKADVRGFVEGVVGRGRRRDSAEEAESAKATRKSLRESRRNMYVNVDNAAYGYCGDLGDPDFTFV</sequence>
<evidence type="ECO:0000313" key="2">
    <source>
        <dbReference type="EMBL" id="ACO67143.1"/>
    </source>
</evidence>
<evidence type="ECO:0000256" key="1">
    <source>
        <dbReference type="SAM" id="MobiDB-lite"/>
    </source>
</evidence>
<gene>
    <name evidence="2" type="ORF">MICPUN_63910</name>
</gene>
<dbReference type="GeneID" id="8249019"/>
<keyword evidence="3" id="KW-1185">Reference proteome</keyword>
<dbReference type="InParanoid" id="C1EGL1"/>
<protein>
    <submittedName>
        <fullName evidence="2">Uncharacterized protein</fullName>
    </submittedName>
</protein>
<feature type="compositionally biased region" description="Basic and acidic residues" evidence="1">
    <location>
        <begin position="131"/>
        <end position="143"/>
    </location>
</feature>
<dbReference type="AlphaFoldDB" id="C1EGL1"/>
<proteinExistence type="predicted"/>
<feature type="compositionally biased region" description="Acidic residues" evidence="1">
    <location>
        <begin position="204"/>
        <end position="221"/>
    </location>
</feature>